<sequence>MSTSLKHLGKYELQQLLGKGNVGEVWKGYDTQLHRDVAIKILHTDLQSDPHFLTRFTTDGQEMTSLQHSNIVQVHEVNVSRASQSNEILAYLVMDYIEGRTLHDYLQRTSHKGAFPSIAQIIYLFTSIGVAIDYAHQKGIVHGNIKPGNILLNKHNTSQFTAGEPMLTDCGFTRFLGNNNNTVISPHYMSPEQARGEAPNNRSDIYALGVMLYEICTGVLPFRDESSVAVMMQHINTLPTPPILINPNIPPALSEVILRAMAKDTATRFPMASLLATAIADACSIQPNTHIALGQAGAFEDESSAPTSGPLQSSILGVAGPVPQPRTAKLPVVHPDVQNPPAASQKIRPNTSSSISIVSGQLPRVTVPIPATPLPTNKMPAISQTGKMSIPSGSLPAPIPSQPLTIHQVSPSFSRPLPAVIPSTPPPQLTAPQPEVRRRTRFIDAPVYVVTAALVLVLIVLGSAIGTLLALKSGAPSQATTKPLIGNVYFQDDALGHNNTLRIQMQNVPALAQGKSYFAWMQDAQNHTIALGQLPPPQNGTLSFSYPGDAKHTNLLLDTQSIFLTQENTDSNPTAPVGDKVYQATLDTPSFPEVKNILAATPELPNNQSVIVTLFESIKSINDKANSIVDSLQGTHDYNLARRQAVRIIETVDGTTYARSNGDLPAKEQSLLNTHIGLLSSPNQRGYIDILSLHVAQVKQNAGKDAALLQHVQNVENAITDLKDWVQKMRTYAVYIVKAAALTDPAIIGVALQLKKAAADSYTGRTIPPNNGPQPILGSAGAYQAYIECQYMAALTLEKV</sequence>
<dbReference type="Gene3D" id="3.30.200.20">
    <property type="entry name" value="Phosphorylase Kinase, domain 1"/>
    <property type="match status" value="1"/>
</dbReference>
<keyword evidence="5" id="KW-0067">ATP-binding</keyword>
<dbReference type="PROSITE" id="PS50011">
    <property type="entry name" value="PROTEIN_KINASE_DOM"/>
    <property type="match status" value="1"/>
</dbReference>
<evidence type="ECO:0000256" key="4">
    <source>
        <dbReference type="ARBA" id="ARBA00022777"/>
    </source>
</evidence>
<proteinExistence type="predicted"/>
<dbReference type="CDD" id="cd14014">
    <property type="entry name" value="STKc_PknB_like"/>
    <property type="match status" value="1"/>
</dbReference>
<keyword evidence="7" id="KW-1133">Transmembrane helix</keyword>
<reference evidence="9" key="1">
    <citation type="submission" date="2020-10" db="EMBL/GenBank/DDBJ databases">
        <title>Taxonomic study of unclassified bacteria belonging to the class Ktedonobacteria.</title>
        <authorList>
            <person name="Yabe S."/>
            <person name="Wang C.M."/>
            <person name="Zheng Y."/>
            <person name="Sakai Y."/>
            <person name="Cavaletti L."/>
            <person name="Monciardini P."/>
            <person name="Donadio S."/>
        </authorList>
    </citation>
    <scope>NUCLEOTIDE SEQUENCE</scope>
    <source>
        <strain evidence="9">ID150040</strain>
    </source>
</reference>
<dbReference type="GO" id="GO:0005524">
    <property type="term" value="F:ATP binding"/>
    <property type="evidence" value="ECO:0007669"/>
    <property type="project" value="UniProtKB-KW"/>
</dbReference>
<protein>
    <recommendedName>
        <fullName evidence="1">non-specific serine/threonine protein kinase</fullName>
        <ecNumber evidence="1">2.7.11.1</ecNumber>
    </recommendedName>
</protein>
<feature type="region of interest" description="Disordered" evidence="6">
    <location>
        <begin position="300"/>
        <end position="320"/>
    </location>
</feature>
<dbReference type="EC" id="2.7.11.1" evidence="1"/>
<dbReference type="AlphaFoldDB" id="A0A8J3IIW0"/>
<keyword evidence="4" id="KW-0418">Kinase</keyword>
<keyword evidence="10" id="KW-1185">Reference proteome</keyword>
<dbReference type="SUPFAM" id="SSF56112">
    <property type="entry name" value="Protein kinase-like (PK-like)"/>
    <property type="match status" value="1"/>
</dbReference>
<dbReference type="InterPro" id="IPR011009">
    <property type="entry name" value="Kinase-like_dom_sf"/>
</dbReference>
<dbReference type="PANTHER" id="PTHR43289:SF6">
    <property type="entry name" value="SERINE_THREONINE-PROTEIN KINASE NEKL-3"/>
    <property type="match status" value="1"/>
</dbReference>
<evidence type="ECO:0000256" key="7">
    <source>
        <dbReference type="SAM" id="Phobius"/>
    </source>
</evidence>
<evidence type="ECO:0000313" key="9">
    <source>
        <dbReference type="EMBL" id="GHO92224.1"/>
    </source>
</evidence>
<evidence type="ECO:0000256" key="2">
    <source>
        <dbReference type="ARBA" id="ARBA00022679"/>
    </source>
</evidence>
<evidence type="ECO:0000256" key="6">
    <source>
        <dbReference type="SAM" id="MobiDB-lite"/>
    </source>
</evidence>
<organism evidence="9 10">
    <name type="scientific">Reticulibacter mediterranei</name>
    <dbReference type="NCBI Taxonomy" id="2778369"/>
    <lineage>
        <taxon>Bacteria</taxon>
        <taxon>Bacillati</taxon>
        <taxon>Chloroflexota</taxon>
        <taxon>Ktedonobacteria</taxon>
        <taxon>Ktedonobacterales</taxon>
        <taxon>Reticulibacteraceae</taxon>
        <taxon>Reticulibacter</taxon>
    </lineage>
</organism>
<feature type="compositionally biased region" description="Polar residues" evidence="6">
    <location>
        <begin position="304"/>
        <end position="315"/>
    </location>
</feature>
<comment type="caution">
    <text evidence="9">The sequence shown here is derived from an EMBL/GenBank/DDBJ whole genome shotgun (WGS) entry which is preliminary data.</text>
</comment>
<feature type="transmembrane region" description="Helical" evidence="7">
    <location>
        <begin position="447"/>
        <end position="471"/>
    </location>
</feature>
<evidence type="ECO:0000256" key="1">
    <source>
        <dbReference type="ARBA" id="ARBA00012513"/>
    </source>
</evidence>
<evidence type="ECO:0000313" key="10">
    <source>
        <dbReference type="Proteomes" id="UP000597444"/>
    </source>
</evidence>
<keyword evidence="7" id="KW-0812">Transmembrane</keyword>
<evidence type="ECO:0000256" key="5">
    <source>
        <dbReference type="ARBA" id="ARBA00022840"/>
    </source>
</evidence>
<dbReference type="EMBL" id="BNJK01000001">
    <property type="protein sequence ID" value="GHO92224.1"/>
    <property type="molecule type" value="Genomic_DNA"/>
</dbReference>
<dbReference type="GO" id="GO:0004674">
    <property type="term" value="F:protein serine/threonine kinase activity"/>
    <property type="evidence" value="ECO:0007669"/>
    <property type="project" value="UniProtKB-EC"/>
</dbReference>
<dbReference type="Pfam" id="PF00069">
    <property type="entry name" value="Pkinase"/>
    <property type="match status" value="1"/>
</dbReference>
<feature type="domain" description="Protein kinase" evidence="8">
    <location>
        <begin position="11"/>
        <end position="293"/>
    </location>
</feature>
<name>A0A8J3IIW0_9CHLR</name>
<accession>A0A8J3IIW0</accession>
<keyword evidence="7" id="KW-0472">Membrane</keyword>
<dbReference type="Gene3D" id="1.10.510.10">
    <property type="entry name" value="Transferase(Phosphotransferase) domain 1"/>
    <property type="match status" value="1"/>
</dbReference>
<dbReference type="InterPro" id="IPR000719">
    <property type="entry name" value="Prot_kinase_dom"/>
</dbReference>
<evidence type="ECO:0000256" key="3">
    <source>
        <dbReference type="ARBA" id="ARBA00022741"/>
    </source>
</evidence>
<gene>
    <name evidence="9" type="ORF">KSF_022720</name>
</gene>
<dbReference type="Proteomes" id="UP000597444">
    <property type="component" value="Unassembled WGS sequence"/>
</dbReference>
<keyword evidence="3" id="KW-0547">Nucleotide-binding</keyword>
<dbReference type="PANTHER" id="PTHR43289">
    <property type="entry name" value="MITOGEN-ACTIVATED PROTEIN KINASE KINASE KINASE 20-RELATED"/>
    <property type="match status" value="1"/>
</dbReference>
<keyword evidence="2" id="KW-0808">Transferase</keyword>
<dbReference type="RefSeq" id="WP_220203073.1">
    <property type="nucleotide sequence ID" value="NZ_BNJK01000001.1"/>
</dbReference>
<evidence type="ECO:0000259" key="8">
    <source>
        <dbReference type="PROSITE" id="PS50011"/>
    </source>
</evidence>